<evidence type="ECO:0000313" key="10">
    <source>
        <dbReference type="Proteomes" id="UP000574769"/>
    </source>
</evidence>
<dbReference type="CDD" id="cd04848">
    <property type="entry name" value="Peptidases_S8_Autotransporter_serine_protease_like"/>
    <property type="match status" value="1"/>
</dbReference>
<dbReference type="Gene3D" id="3.40.50.200">
    <property type="entry name" value="Peptidase S8/S53 domain"/>
    <property type="match status" value="1"/>
</dbReference>
<sequence length="774" mass="77351">MRFHLTGSRRSARIAGTGLSPVLFLMLAACGGGGGGPLVTPPPIVTPAPSPTPSPTPGPTPSPTPSSSDTGEYRATVGAVSMDALAAYNRGATGAGIGVAVIDSGIDTRSDQFAGRIAASSTSVAGNDGIADQNGHGTAVAFTIAGRRDGVGTQGVAFDSTLIVLRADRPGSCSSGDGGGSDSGCKFSTDAIARGVDTARMAGARVINISLGGSDMPASLQGAIARATAAGIVLVVAAGNDGAANPDAFSAIANNSAVARNQVIIAGWVDSRDQIAERSNRAGTSAAHYLGAVGTSVRAPDQNGVDYLWSGTSFAAPQIAGAVALLAQAFPNLSGAQIVELLFRTARDAGAAGVDGIYGQGVLDLTRAFQPVGASSVAGSSAAVSLTANGTLSAVMGDAAQAGLGAVILDGYGRAFAIDLSRTLAQARPQPALASALGLGSSSVALARGETSLSMTLSAVGRGDAILQRSALTATDASRARVLAGLVTQRMGSGLSVALGFAQGAQAVATRLTGMGEPGFLVAGATLPGIDGGARQSAAVRQRLGSWGLTGAIESGRMLAPGAALWAADARAGLGAYDRALFALDRRFGALATMVSATRLDEADTILGARLGPGLGATRATSWFGEASARVEAGGGWSFGGRWRHGWTTAAVRDGLRGGGRIRTTAFAADLGKDGVFGGDSIGLRIAQPLRVAGGGVDLALPTGYDYASGAVTDWTVQRLNMAPRGRELDVEARYAIGLGAGWLEANAFHRRDPGHIAALPADRGVALRYGFGF</sequence>
<dbReference type="InterPro" id="IPR034061">
    <property type="entry name" value="Peptidases_S8_Autotransporter"/>
</dbReference>
<comment type="caution">
    <text evidence="9">The sequence shown here is derived from an EMBL/GenBank/DDBJ whole genome shotgun (WGS) entry which is preliminary data.</text>
</comment>
<evidence type="ECO:0000256" key="2">
    <source>
        <dbReference type="ARBA" id="ARBA00022670"/>
    </source>
</evidence>
<dbReference type="PROSITE" id="PS51257">
    <property type="entry name" value="PROKAR_LIPOPROTEIN"/>
    <property type="match status" value="1"/>
</dbReference>
<dbReference type="Proteomes" id="UP000574769">
    <property type="component" value="Unassembled WGS sequence"/>
</dbReference>
<dbReference type="GO" id="GO:0006508">
    <property type="term" value="P:proteolysis"/>
    <property type="evidence" value="ECO:0007669"/>
    <property type="project" value="UniProtKB-KW"/>
</dbReference>
<accession>A0A7W7ALW5</accession>
<evidence type="ECO:0000256" key="4">
    <source>
        <dbReference type="ARBA" id="ARBA00022801"/>
    </source>
</evidence>
<keyword evidence="3" id="KW-0732">Signal</keyword>
<dbReference type="EMBL" id="JACHNY010000009">
    <property type="protein sequence ID" value="MBB4619316.1"/>
    <property type="molecule type" value="Genomic_DNA"/>
</dbReference>
<keyword evidence="2 6" id="KW-0645">Protease</keyword>
<gene>
    <name evidence="9" type="ORF">GGQ96_003469</name>
</gene>
<evidence type="ECO:0000256" key="5">
    <source>
        <dbReference type="ARBA" id="ARBA00022825"/>
    </source>
</evidence>
<feature type="active site" description="Charge relay system" evidence="6">
    <location>
        <position position="313"/>
    </location>
</feature>
<comment type="similarity">
    <text evidence="1 6">Belongs to the peptidase S8 family.</text>
</comment>
<dbReference type="InterPro" id="IPR015500">
    <property type="entry name" value="Peptidase_S8_subtilisin-rel"/>
</dbReference>
<evidence type="ECO:0000259" key="8">
    <source>
        <dbReference type="Pfam" id="PF00082"/>
    </source>
</evidence>
<evidence type="ECO:0000313" key="9">
    <source>
        <dbReference type="EMBL" id="MBB4619316.1"/>
    </source>
</evidence>
<dbReference type="RefSeq" id="WP_246360688.1">
    <property type="nucleotide sequence ID" value="NZ_JACHNY010000009.1"/>
</dbReference>
<feature type="compositionally biased region" description="Pro residues" evidence="7">
    <location>
        <begin position="39"/>
        <end position="64"/>
    </location>
</feature>
<evidence type="ECO:0000256" key="1">
    <source>
        <dbReference type="ARBA" id="ARBA00011073"/>
    </source>
</evidence>
<protein>
    <submittedName>
        <fullName evidence="9">Subtilisin family serine protease</fullName>
    </submittedName>
</protein>
<dbReference type="SUPFAM" id="SSF52743">
    <property type="entry name" value="Subtilisin-like"/>
    <property type="match status" value="1"/>
</dbReference>
<evidence type="ECO:0000256" key="7">
    <source>
        <dbReference type="SAM" id="MobiDB-lite"/>
    </source>
</evidence>
<feature type="active site" description="Charge relay system" evidence="6">
    <location>
        <position position="103"/>
    </location>
</feature>
<keyword evidence="4 6" id="KW-0378">Hydrolase</keyword>
<dbReference type="InterPro" id="IPR000209">
    <property type="entry name" value="Peptidase_S8/S53_dom"/>
</dbReference>
<evidence type="ECO:0000256" key="3">
    <source>
        <dbReference type="ARBA" id="ARBA00022729"/>
    </source>
</evidence>
<reference evidence="9 10" key="1">
    <citation type="submission" date="2020-08" db="EMBL/GenBank/DDBJ databases">
        <title>Genomic Encyclopedia of Type Strains, Phase IV (KMG-IV): sequencing the most valuable type-strain genomes for metagenomic binning, comparative biology and taxonomic classification.</title>
        <authorList>
            <person name="Goeker M."/>
        </authorList>
    </citation>
    <scope>NUCLEOTIDE SEQUENCE [LARGE SCALE GENOMIC DNA]</scope>
    <source>
        <strain evidence="9 10">DSM 15867</strain>
    </source>
</reference>
<name>A0A7W7ALW5_9SPHN</name>
<dbReference type="InterPro" id="IPR050131">
    <property type="entry name" value="Peptidase_S8_subtilisin-like"/>
</dbReference>
<proteinExistence type="inferred from homology"/>
<feature type="domain" description="Peptidase S8/S53" evidence="8">
    <location>
        <begin position="94"/>
        <end position="361"/>
    </location>
</feature>
<dbReference type="Pfam" id="PF00082">
    <property type="entry name" value="Peptidase_S8"/>
    <property type="match status" value="1"/>
</dbReference>
<feature type="active site" description="Charge relay system" evidence="6">
    <location>
        <position position="136"/>
    </location>
</feature>
<dbReference type="InterPro" id="IPR023828">
    <property type="entry name" value="Peptidase_S8_Ser-AS"/>
</dbReference>
<dbReference type="PANTHER" id="PTHR43806">
    <property type="entry name" value="PEPTIDASE S8"/>
    <property type="match status" value="1"/>
</dbReference>
<evidence type="ECO:0000256" key="6">
    <source>
        <dbReference type="PROSITE-ProRule" id="PRU01240"/>
    </source>
</evidence>
<dbReference type="AlphaFoldDB" id="A0A7W7ALW5"/>
<keyword evidence="5 6" id="KW-0720">Serine protease</keyword>
<organism evidence="9 10">
    <name type="scientific">Sphingomonas abaci</name>
    <dbReference type="NCBI Taxonomy" id="237611"/>
    <lineage>
        <taxon>Bacteria</taxon>
        <taxon>Pseudomonadati</taxon>
        <taxon>Pseudomonadota</taxon>
        <taxon>Alphaproteobacteria</taxon>
        <taxon>Sphingomonadales</taxon>
        <taxon>Sphingomonadaceae</taxon>
        <taxon>Sphingomonas</taxon>
    </lineage>
</organism>
<keyword evidence="10" id="KW-1185">Reference proteome</keyword>
<dbReference type="PROSITE" id="PS00138">
    <property type="entry name" value="SUBTILASE_SER"/>
    <property type="match status" value="1"/>
</dbReference>
<feature type="region of interest" description="Disordered" evidence="7">
    <location>
        <begin position="38"/>
        <end position="72"/>
    </location>
</feature>
<dbReference type="PRINTS" id="PR00723">
    <property type="entry name" value="SUBTILISIN"/>
</dbReference>
<dbReference type="GO" id="GO:0004252">
    <property type="term" value="F:serine-type endopeptidase activity"/>
    <property type="evidence" value="ECO:0007669"/>
    <property type="project" value="UniProtKB-UniRule"/>
</dbReference>
<dbReference type="PANTHER" id="PTHR43806:SF11">
    <property type="entry name" value="CEREVISIN-RELATED"/>
    <property type="match status" value="1"/>
</dbReference>
<dbReference type="InterPro" id="IPR036852">
    <property type="entry name" value="Peptidase_S8/S53_dom_sf"/>
</dbReference>
<dbReference type="PROSITE" id="PS51892">
    <property type="entry name" value="SUBTILASE"/>
    <property type="match status" value="1"/>
</dbReference>